<gene>
    <name evidence="2" type="ORF">AVDCRST_MAG93-7425</name>
</gene>
<feature type="domain" description="Reverse transcriptase" evidence="1">
    <location>
        <begin position="68"/>
        <end position="354"/>
    </location>
</feature>
<dbReference type="PROSITE" id="PS50878">
    <property type="entry name" value="RT_POL"/>
    <property type="match status" value="1"/>
</dbReference>
<dbReference type="PANTHER" id="PTHR34047">
    <property type="entry name" value="NUCLEAR INTRON MATURASE 1, MITOCHONDRIAL-RELATED"/>
    <property type="match status" value="1"/>
</dbReference>
<evidence type="ECO:0000313" key="2">
    <source>
        <dbReference type="EMBL" id="CAA9357342.1"/>
    </source>
</evidence>
<dbReference type="InterPro" id="IPR024937">
    <property type="entry name" value="Domain_X"/>
</dbReference>
<dbReference type="EC" id="2.7.7.49" evidence="2"/>
<organism evidence="2">
    <name type="scientific">uncultured Chloroflexia bacterium</name>
    <dbReference type="NCBI Taxonomy" id="1672391"/>
    <lineage>
        <taxon>Bacteria</taxon>
        <taxon>Bacillati</taxon>
        <taxon>Chloroflexota</taxon>
        <taxon>Chloroflexia</taxon>
        <taxon>environmental samples</taxon>
    </lineage>
</organism>
<keyword evidence="2" id="KW-0548">Nucleotidyltransferase</keyword>
<sequence>MQIADTVLGVIRQRGSRGLPLERLYRQLFNRDLYLLAYGRIYRNAGALTPGSTTETVDGMAQAKIDTIIEALRSERYRWTPVRRVYIEKPHSTKRRPLGLPTWSDKLLQEVIRLLLEAYFEPQFSPRSHGFRPNRGCHTALTDIQRTWTGTAWFIEADISQCFDSLDNEVMVSILGEHIHDNRFLRLMRNLLKAGYLENWTYHRTLSGVPQGSVVGPTLANIYLARLDTFVETTLLPNYNRSTRRQPNVVYTKLQKQAAYLAKTGRPHAAAKLRKQTRTMPSIDPDDPEYRRLRYVRYADDVLLGFCGPRNEAVAIKQRLGEFLRTSLKLTLSETKTLITHGRTSAARFLGYEVSVLHVDHRLDRSGRRATNGSIGLKVPVDVVQSKCRRFMRRGKAIHRMECTNDSVFSIIAHFQQEFRGIAEYYQLAYNLSAQFRRLKWVMEQSLTKTLATKLRCSVVEVYKRYQAIIHTVHGPRQGLRVVVEREGKPPLEASWGGISLARRQDAVLNDHPQHVWNGRHTELVQRLLADTCELCGSQTHVEVHHVRALKDLQRRGYAVVPLWKQTMIARRRKTLVVCRQCHADIHAGNADGRHLTKRTTGKPDA</sequence>
<dbReference type="InterPro" id="IPR049030">
    <property type="entry name" value="AI2M-like_HNH"/>
</dbReference>
<dbReference type="Pfam" id="PF01348">
    <property type="entry name" value="Intron_maturas2"/>
    <property type="match status" value="1"/>
</dbReference>
<dbReference type="CDD" id="cd01651">
    <property type="entry name" value="RT_G2_intron"/>
    <property type="match status" value="1"/>
</dbReference>
<evidence type="ECO:0000259" key="1">
    <source>
        <dbReference type="PROSITE" id="PS50878"/>
    </source>
</evidence>
<proteinExistence type="predicted"/>
<dbReference type="PANTHER" id="PTHR34047:SF8">
    <property type="entry name" value="PROTEIN YKFC"/>
    <property type="match status" value="1"/>
</dbReference>
<name>A0A6J4MES1_9CHLR</name>
<dbReference type="GO" id="GO:0003964">
    <property type="term" value="F:RNA-directed DNA polymerase activity"/>
    <property type="evidence" value="ECO:0007669"/>
    <property type="project" value="UniProtKB-KW"/>
</dbReference>
<reference evidence="2" key="1">
    <citation type="submission" date="2020-02" db="EMBL/GenBank/DDBJ databases">
        <authorList>
            <person name="Meier V. D."/>
        </authorList>
    </citation>
    <scope>NUCLEOTIDE SEQUENCE</scope>
    <source>
        <strain evidence="2">AVDCRST_MAG93</strain>
    </source>
</reference>
<dbReference type="InterPro" id="IPR000477">
    <property type="entry name" value="RT_dom"/>
</dbReference>
<dbReference type="Pfam" id="PF00078">
    <property type="entry name" value="RVT_1"/>
    <property type="match status" value="1"/>
</dbReference>
<protein>
    <submittedName>
        <fullName evidence="2">Retron-type RNA-directed DNA polymerase</fullName>
        <ecNumber evidence="2">2.7.7.49</ecNumber>
    </submittedName>
</protein>
<dbReference type="AlphaFoldDB" id="A0A6J4MES1"/>
<dbReference type="Pfam" id="PF21368">
    <property type="entry name" value="AI2M-like_HNH"/>
    <property type="match status" value="1"/>
</dbReference>
<keyword evidence="2" id="KW-0808">Transferase</keyword>
<dbReference type="SUPFAM" id="SSF56672">
    <property type="entry name" value="DNA/RNA polymerases"/>
    <property type="match status" value="1"/>
</dbReference>
<accession>A0A6J4MES1</accession>
<dbReference type="InterPro" id="IPR043502">
    <property type="entry name" value="DNA/RNA_pol_sf"/>
</dbReference>
<dbReference type="InterPro" id="IPR051083">
    <property type="entry name" value="GrpII_Intron_Splice-Mob/Def"/>
</dbReference>
<dbReference type="EMBL" id="CADCTR010002509">
    <property type="protein sequence ID" value="CAA9357342.1"/>
    <property type="molecule type" value="Genomic_DNA"/>
</dbReference>
<dbReference type="GO" id="GO:0006397">
    <property type="term" value="P:mRNA processing"/>
    <property type="evidence" value="ECO:0007669"/>
    <property type="project" value="InterPro"/>
</dbReference>
<keyword evidence="2" id="KW-0695">RNA-directed DNA polymerase</keyword>